<dbReference type="RefSeq" id="WP_263997407.1">
    <property type="nucleotide sequence ID" value="NZ_JACKVK010000009.1"/>
</dbReference>
<name>A0A9X2Z4Q6_9MYCO</name>
<evidence type="ECO:0000313" key="1">
    <source>
        <dbReference type="EMBL" id="MCV7422581.1"/>
    </source>
</evidence>
<reference evidence="1" key="1">
    <citation type="submission" date="2020-07" db="EMBL/GenBank/DDBJ databases">
        <authorList>
            <person name="Pettersson B.M.F."/>
            <person name="Behra P.R.K."/>
            <person name="Ramesh M."/>
            <person name="Das S."/>
            <person name="Dasgupta S."/>
            <person name="Kirsebom L.A."/>
        </authorList>
    </citation>
    <scope>NUCLEOTIDE SEQUENCE</scope>
    <source>
        <strain evidence="1">DSM 44838</strain>
    </source>
</reference>
<dbReference type="Proteomes" id="UP001141629">
    <property type="component" value="Unassembled WGS sequence"/>
</dbReference>
<comment type="caution">
    <text evidence="1">The sequence shown here is derived from an EMBL/GenBank/DDBJ whole genome shotgun (WGS) entry which is preliminary data.</text>
</comment>
<sequence length="67" mass="7120">MSDVCRECREDLEHCHGTLVHHFRSTGSVFVECTEDCVMPDGLHSFSIDCEAVGCGCGGTIVATAAS</sequence>
<gene>
    <name evidence="1" type="ORF">H7K45_18715</name>
</gene>
<keyword evidence="2" id="KW-1185">Reference proteome</keyword>
<accession>A0A9X2Z4Q6</accession>
<organism evidence="1 2">
    <name type="scientific">Mycobacterium yunnanensis</name>
    <dbReference type="NCBI Taxonomy" id="368477"/>
    <lineage>
        <taxon>Bacteria</taxon>
        <taxon>Bacillati</taxon>
        <taxon>Actinomycetota</taxon>
        <taxon>Actinomycetes</taxon>
        <taxon>Mycobacteriales</taxon>
        <taxon>Mycobacteriaceae</taxon>
        <taxon>Mycobacterium</taxon>
    </lineage>
</organism>
<proteinExistence type="predicted"/>
<evidence type="ECO:0000313" key="2">
    <source>
        <dbReference type="Proteomes" id="UP001141629"/>
    </source>
</evidence>
<reference evidence="1" key="2">
    <citation type="journal article" date="2022" name="BMC Genomics">
        <title>Comparative genome analysis of mycobacteria focusing on tRNA and non-coding RNA.</title>
        <authorList>
            <person name="Behra P.R.K."/>
            <person name="Pettersson B.M.F."/>
            <person name="Ramesh M."/>
            <person name="Das S."/>
            <person name="Dasgupta S."/>
            <person name="Kirsebom L.A."/>
        </authorList>
    </citation>
    <scope>NUCLEOTIDE SEQUENCE</scope>
    <source>
        <strain evidence="1">DSM 44838</strain>
    </source>
</reference>
<dbReference type="AlphaFoldDB" id="A0A9X2Z4Q6"/>
<dbReference type="EMBL" id="JACKVK010000009">
    <property type="protein sequence ID" value="MCV7422581.1"/>
    <property type="molecule type" value="Genomic_DNA"/>
</dbReference>
<protein>
    <submittedName>
        <fullName evidence="1">Uncharacterized protein</fullName>
    </submittedName>
</protein>